<dbReference type="Gene3D" id="3.40.630.30">
    <property type="match status" value="1"/>
</dbReference>
<protein>
    <submittedName>
        <fullName evidence="4">GNAT family N-acetyltransferase</fullName>
    </submittedName>
</protein>
<dbReference type="CDD" id="cd04301">
    <property type="entry name" value="NAT_SF"/>
    <property type="match status" value="1"/>
</dbReference>
<keyword evidence="5" id="KW-1185">Reference proteome</keyword>
<accession>A0ABY5VWD7</accession>
<proteinExistence type="predicted"/>
<name>A0ABY5VWD7_9ACTN</name>
<dbReference type="InterPro" id="IPR016181">
    <property type="entry name" value="Acyl_CoA_acyltransferase"/>
</dbReference>
<dbReference type="InterPro" id="IPR000182">
    <property type="entry name" value="GNAT_dom"/>
</dbReference>
<reference evidence="4" key="1">
    <citation type="submission" date="2021-04" db="EMBL/GenBank/DDBJ databases">
        <authorList>
            <person name="Hartkoorn R.C."/>
            <person name="Beaudoing E."/>
            <person name="Hot D."/>
        </authorList>
    </citation>
    <scope>NUCLEOTIDE SEQUENCE</scope>
    <source>
        <strain evidence="4">NRRL B-16292</strain>
    </source>
</reference>
<organism evidence="4 5">
    <name type="scientific">Dactylosporangium fulvum</name>
    <dbReference type="NCBI Taxonomy" id="53359"/>
    <lineage>
        <taxon>Bacteria</taxon>
        <taxon>Bacillati</taxon>
        <taxon>Actinomycetota</taxon>
        <taxon>Actinomycetes</taxon>
        <taxon>Micromonosporales</taxon>
        <taxon>Micromonosporaceae</taxon>
        <taxon>Dactylosporangium</taxon>
    </lineage>
</organism>
<sequence length="168" mass="19091">MLSDQLEVRPASEHELALVAARLGEGPFLTERLARQSEDKGVLLVAWLRGDPVGCVYVWLEDAEEDGLQEYLPGVPLLNRLVVVPEWRNNLIGTTLVRAAEQVAKDRGRKQVALGIALDNNRAERLYRRLGFVEWEHGLLDTYYVVFKDGNEVREPERCRILVKDLAD</sequence>
<reference evidence="4" key="2">
    <citation type="submission" date="2022-09" db="EMBL/GenBank/DDBJ databases">
        <title>Biosynthetic gene clusters of Dactylosporangioum fulvum.</title>
        <authorList>
            <person name="Caradec T."/>
        </authorList>
    </citation>
    <scope>NUCLEOTIDE SEQUENCE</scope>
    <source>
        <strain evidence="4">NRRL B-16292</strain>
    </source>
</reference>
<dbReference type="SUPFAM" id="SSF55729">
    <property type="entry name" value="Acyl-CoA N-acyltransferases (Nat)"/>
    <property type="match status" value="1"/>
</dbReference>
<gene>
    <name evidence="4" type="ORF">Dfulv_44820</name>
</gene>
<dbReference type="InterPro" id="IPR050832">
    <property type="entry name" value="Bact_Acetyltransf"/>
</dbReference>
<evidence type="ECO:0000259" key="3">
    <source>
        <dbReference type="PROSITE" id="PS51186"/>
    </source>
</evidence>
<keyword evidence="2" id="KW-0012">Acyltransferase</keyword>
<dbReference type="RefSeq" id="WP_259859889.1">
    <property type="nucleotide sequence ID" value="NZ_BAAAST010000074.1"/>
</dbReference>
<dbReference type="PROSITE" id="PS51186">
    <property type="entry name" value="GNAT"/>
    <property type="match status" value="1"/>
</dbReference>
<dbReference type="Proteomes" id="UP001059617">
    <property type="component" value="Chromosome"/>
</dbReference>
<evidence type="ECO:0000256" key="1">
    <source>
        <dbReference type="ARBA" id="ARBA00022679"/>
    </source>
</evidence>
<evidence type="ECO:0000313" key="5">
    <source>
        <dbReference type="Proteomes" id="UP001059617"/>
    </source>
</evidence>
<dbReference type="EMBL" id="CP073720">
    <property type="protein sequence ID" value="UWP82118.1"/>
    <property type="molecule type" value="Genomic_DNA"/>
</dbReference>
<feature type="domain" description="N-acetyltransferase" evidence="3">
    <location>
        <begin position="6"/>
        <end position="150"/>
    </location>
</feature>
<dbReference type="Pfam" id="PF00583">
    <property type="entry name" value="Acetyltransf_1"/>
    <property type="match status" value="1"/>
</dbReference>
<dbReference type="PANTHER" id="PTHR43877">
    <property type="entry name" value="AMINOALKYLPHOSPHONATE N-ACETYLTRANSFERASE-RELATED-RELATED"/>
    <property type="match status" value="1"/>
</dbReference>
<evidence type="ECO:0000256" key="2">
    <source>
        <dbReference type="ARBA" id="ARBA00023315"/>
    </source>
</evidence>
<keyword evidence="1" id="KW-0808">Transferase</keyword>
<evidence type="ECO:0000313" key="4">
    <source>
        <dbReference type="EMBL" id="UWP82118.1"/>
    </source>
</evidence>
<dbReference type="PANTHER" id="PTHR43877:SF2">
    <property type="entry name" value="AMINOALKYLPHOSPHONATE N-ACETYLTRANSFERASE-RELATED"/>
    <property type="match status" value="1"/>
</dbReference>